<dbReference type="InterPro" id="IPR025490">
    <property type="entry name" value="RqcP"/>
</dbReference>
<dbReference type="CDD" id="cd00165">
    <property type="entry name" value="S4"/>
    <property type="match status" value="1"/>
</dbReference>
<dbReference type="InterPro" id="IPR002942">
    <property type="entry name" value="S4_RNA-bd"/>
</dbReference>
<dbReference type="InterPro" id="IPR036986">
    <property type="entry name" value="S4_RNA-bd_sf"/>
</dbReference>
<evidence type="ECO:0000313" key="8">
    <source>
        <dbReference type="Proteomes" id="UP001157137"/>
    </source>
</evidence>
<feature type="domain" description="RNA-binding S4" evidence="6">
    <location>
        <begin position="1"/>
        <end position="64"/>
    </location>
</feature>
<evidence type="ECO:0000256" key="1">
    <source>
        <dbReference type="ARBA" id="ARBA00022555"/>
    </source>
</evidence>
<evidence type="ECO:0000313" key="7">
    <source>
        <dbReference type="EMBL" id="GLV13902.1"/>
    </source>
</evidence>
<keyword evidence="2 5" id="KW-0699">rRNA-binding</keyword>
<dbReference type="GO" id="GO:0043023">
    <property type="term" value="F:ribosomal large subunit binding"/>
    <property type="evidence" value="ECO:0007669"/>
    <property type="project" value="UniProtKB-UniRule"/>
</dbReference>
<dbReference type="SMART" id="SM00363">
    <property type="entry name" value="S4"/>
    <property type="match status" value="1"/>
</dbReference>
<dbReference type="GO" id="GO:0019843">
    <property type="term" value="F:rRNA binding"/>
    <property type="evidence" value="ECO:0007669"/>
    <property type="project" value="UniProtKB-UniRule"/>
</dbReference>
<dbReference type="HAMAP" id="MF_00871">
    <property type="entry name" value="RqcP"/>
    <property type="match status" value="1"/>
</dbReference>
<evidence type="ECO:0000256" key="4">
    <source>
        <dbReference type="ARBA" id="ARBA00022917"/>
    </source>
</evidence>
<comment type="subunit">
    <text evidence="5">Associates with stalled 50S ribosomal subunits. Binds to RqcH, 23S rRNA and the P-site tRNA. Does not require RqcH for association with 50S subunits.</text>
</comment>
<dbReference type="Gene3D" id="3.10.290.10">
    <property type="entry name" value="RNA-binding S4 domain"/>
    <property type="match status" value="1"/>
</dbReference>
<organism evidence="7 8">
    <name type="scientific">Alicyclobacillus hesperidum</name>
    <dbReference type="NCBI Taxonomy" id="89784"/>
    <lineage>
        <taxon>Bacteria</taxon>
        <taxon>Bacillati</taxon>
        <taxon>Bacillota</taxon>
        <taxon>Bacilli</taxon>
        <taxon>Bacillales</taxon>
        <taxon>Alicyclobacillaceae</taxon>
        <taxon>Alicyclobacillus</taxon>
    </lineage>
</organism>
<name>A0AA37U8G2_9BACL</name>
<keyword evidence="3 5" id="KW-0694">RNA-binding</keyword>
<comment type="caution">
    <text evidence="7">The sequence shown here is derived from an EMBL/GenBank/DDBJ whole genome shotgun (WGS) entry which is preliminary data.</text>
</comment>
<comment type="function">
    <text evidence="5">Key component of the ribosome quality control system (RQC), a ribosome-associated complex that mediates the extraction of incompletely synthesized nascent chains from stalled ribosomes and their subsequent degradation. RqcH recruits Ala-charged tRNA, and with RqcP directs the elongation of stalled nascent chains on 50S ribosomal subunits, leading to non-templated C-terminal alanine extensions (Ala tail). The Ala tail promotes nascent chain degradation. RqcP is associated with the translocation-like movement of the peptidyl-tRNA from the A-site into the P-site.</text>
</comment>
<keyword evidence="4 5" id="KW-0648">Protein biosynthesis</keyword>
<evidence type="ECO:0000256" key="2">
    <source>
        <dbReference type="ARBA" id="ARBA00022730"/>
    </source>
</evidence>
<protein>
    <recommendedName>
        <fullName evidence="5">RQC P-site tRNA stabilizing factor</fullName>
        <shortName evidence="5">RqcP</shortName>
    </recommendedName>
    <alternativeName>
        <fullName evidence="5">Ribosome-associated protein quality control protein P</fullName>
    </alternativeName>
</protein>
<dbReference type="RefSeq" id="WP_284226791.1">
    <property type="nucleotide sequence ID" value="NZ_BSRA01000008.1"/>
</dbReference>
<evidence type="ECO:0000256" key="5">
    <source>
        <dbReference type="HAMAP-Rule" id="MF_00871"/>
    </source>
</evidence>
<comment type="similarity">
    <text evidence="5">Belongs to the RqcP family.</text>
</comment>
<dbReference type="AlphaFoldDB" id="A0AA37U8G2"/>
<dbReference type="Pfam" id="PF01479">
    <property type="entry name" value="S4"/>
    <property type="match status" value="1"/>
</dbReference>
<dbReference type="EMBL" id="BSRA01000008">
    <property type="protein sequence ID" value="GLV13902.1"/>
    <property type="molecule type" value="Genomic_DNA"/>
</dbReference>
<dbReference type="GO" id="GO:0000049">
    <property type="term" value="F:tRNA binding"/>
    <property type="evidence" value="ECO:0007669"/>
    <property type="project" value="UniProtKB-UniRule"/>
</dbReference>
<dbReference type="Proteomes" id="UP001157137">
    <property type="component" value="Unassembled WGS sequence"/>
</dbReference>
<dbReference type="PROSITE" id="PS50889">
    <property type="entry name" value="S4"/>
    <property type="match status" value="1"/>
</dbReference>
<evidence type="ECO:0000259" key="6">
    <source>
        <dbReference type="SMART" id="SM00363"/>
    </source>
</evidence>
<accession>A0AA37U8G2</accession>
<reference evidence="7" key="1">
    <citation type="submission" date="2023-02" db="EMBL/GenBank/DDBJ databases">
        <title>Proposal of a novel subspecies: Alicyclobacillus hesperidum subspecies aegle.</title>
        <authorList>
            <person name="Goto K."/>
            <person name="Fujii T."/>
            <person name="Yasui K."/>
            <person name="Mochida K."/>
            <person name="Kato-Tanaka Y."/>
            <person name="Morohoshi S."/>
            <person name="An S.Y."/>
            <person name="Kasai H."/>
            <person name="Yokota A."/>
        </authorList>
    </citation>
    <scope>NUCLEOTIDE SEQUENCE</scope>
    <source>
        <strain evidence="7">DSM 12766</strain>
    </source>
</reference>
<evidence type="ECO:0000256" key="3">
    <source>
        <dbReference type="ARBA" id="ARBA00022884"/>
    </source>
</evidence>
<dbReference type="SUPFAM" id="SSF55174">
    <property type="entry name" value="Alpha-L RNA-binding motif"/>
    <property type="match status" value="1"/>
</dbReference>
<proteinExistence type="inferred from homology"/>
<dbReference type="GO" id="GO:0072344">
    <property type="term" value="P:rescue of stalled ribosome"/>
    <property type="evidence" value="ECO:0007669"/>
    <property type="project" value="UniProtKB-UniRule"/>
</dbReference>
<gene>
    <name evidence="5" type="primary">rqcP</name>
    <name evidence="7" type="ORF">Heshes_15860</name>
</gene>
<sequence length="106" mass="12015">MRLDKFLKVSRLIKRRTLAKQICDAGRVSVNGRTAKASTDVAVDDELIIRYGNKTMTVVVRKLTENPRRDEAASLYDVIAVETRKDQVDAAFVDDEDEDEDEDVAR</sequence>
<keyword evidence="1 5" id="KW-0820">tRNA-binding</keyword>